<dbReference type="AlphaFoldDB" id="A0AAN6MLM8"/>
<proteinExistence type="predicted"/>
<keyword evidence="2" id="KW-1185">Reference proteome</keyword>
<gene>
    <name evidence="1" type="ORF">C8A05DRAFT_15426</name>
</gene>
<reference evidence="1" key="1">
    <citation type="journal article" date="2023" name="Mol. Phylogenet. Evol.">
        <title>Genome-scale phylogeny and comparative genomics of the fungal order Sordariales.</title>
        <authorList>
            <person name="Hensen N."/>
            <person name="Bonometti L."/>
            <person name="Westerberg I."/>
            <person name="Brannstrom I.O."/>
            <person name="Guillou S."/>
            <person name="Cros-Aarteil S."/>
            <person name="Calhoun S."/>
            <person name="Haridas S."/>
            <person name="Kuo A."/>
            <person name="Mondo S."/>
            <person name="Pangilinan J."/>
            <person name="Riley R."/>
            <person name="LaButti K."/>
            <person name="Andreopoulos B."/>
            <person name="Lipzen A."/>
            <person name="Chen C."/>
            <person name="Yan M."/>
            <person name="Daum C."/>
            <person name="Ng V."/>
            <person name="Clum A."/>
            <person name="Steindorff A."/>
            <person name="Ohm R.A."/>
            <person name="Martin F."/>
            <person name="Silar P."/>
            <person name="Natvig D.O."/>
            <person name="Lalanne C."/>
            <person name="Gautier V."/>
            <person name="Ament-Velasquez S.L."/>
            <person name="Kruys A."/>
            <person name="Hutchinson M.I."/>
            <person name="Powell A.J."/>
            <person name="Barry K."/>
            <person name="Miller A.N."/>
            <person name="Grigoriev I.V."/>
            <person name="Debuchy R."/>
            <person name="Gladieux P."/>
            <person name="Hiltunen Thoren M."/>
            <person name="Johannesson H."/>
        </authorList>
    </citation>
    <scope>NUCLEOTIDE SEQUENCE</scope>
    <source>
        <strain evidence="1">CBS 103.79</strain>
    </source>
</reference>
<protein>
    <submittedName>
        <fullName evidence="1">Uncharacterized protein</fullName>
    </submittedName>
</protein>
<name>A0AAN6MLM8_9PEZI</name>
<dbReference type="Proteomes" id="UP001303889">
    <property type="component" value="Unassembled WGS sequence"/>
</dbReference>
<reference evidence="1" key="2">
    <citation type="submission" date="2023-05" db="EMBL/GenBank/DDBJ databases">
        <authorList>
            <consortium name="Lawrence Berkeley National Laboratory"/>
            <person name="Steindorff A."/>
            <person name="Hensen N."/>
            <person name="Bonometti L."/>
            <person name="Westerberg I."/>
            <person name="Brannstrom I.O."/>
            <person name="Guillou S."/>
            <person name="Cros-Aarteil S."/>
            <person name="Calhoun S."/>
            <person name="Haridas S."/>
            <person name="Kuo A."/>
            <person name="Mondo S."/>
            <person name="Pangilinan J."/>
            <person name="Riley R."/>
            <person name="Labutti K."/>
            <person name="Andreopoulos B."/>
            <person name="Lipzen A."/>
            <person name="Chen C."/>
            <person name="Yanf M."/>
            <person name="Daum C."/>
            <person name="Ng V."/>
            <person name="Clum A."/>
            <person name="Ohm R."/>
            <person name="Martin F."/>
            <person name="Silar P."/>
            <person name="Natvig D."/>
            <person name="Lalanne C."/>
            <person name="Gautier V."/>
            <person name="Ament-Velasquez S.L."/>
            <person name="Kruys A."/>
            <person name="Hutchinson M.I."/>
            <person name="Powell A.J."/>
            <person name="Barry K."/>
            <person name="Miller A.N."/>
            <person name="Grigoriev I.V."/>
            <person name="Debuchy R."/>
            <person name="Gladieux P."/>
            <person name="Thoren M.H."/>
            <person name="Johannesson H."/>
        </authorList>
    </citation>
    <scope>NUCLEOTIDE SEQUENCE</scope>
    <source>
        <strain evidence="1">CBS 103.79</strain>
    </source>
</reference>
<comment type="caution">
    <text evidence="1">The sequence shown here is derived from an EMBL/GenBank/DDBJ whole genome shotgun (WGS) entry which is preliminary data.</text>
</comment>
<sequence length="601" mass="67247">MAKPRHLRVHTECDVCAEPVLPEEPCVVLLGNANSTSYFVGIIESTQKTQLTRDAPQWHFCRAATCMACEEGSSHTCSVHAECLQVVIRRCIARDALDRLWLACAWRRQVWTGALVPPLGLGLGLTSDNRDSILGSDLSTLLDFAQRSGLRQLKVLPIEILRGIQILSRPHLFWRYITAVNLAKQLSMAPSYPMWSFPLGAVASWERGSTPRLAVDGRWHDLPPIVRLTIDVNGFKALDRLSEPPTYQSCRFDELLFITDTQSRLADITAHFKNGLLRLTLPHMDRGLQVWDTPTPPDLQRCPIRLEDTATCLRFCTINVNEISGLTFFFHNGSAMAIHAHSRKAPSASLVFGSLGDWCKSRIVWIYVPLPLGDHLTGFGCLVQPDNMGYYTININQSCFLLRSSSVGDTVVGHYRAGGEGRFIVGEGRPTTLIYSMARFRPISVISPYSNLGQTGSLIEPRGYPRPEQFPSSGWHFSCAPLGNVRRVQVFLEEDYVHCRGVLLEYEGGGQRALGQCRLLLDRAKTYDRASQIAFTNVLRWPAGSEFDLEATKVVFDEVPEGGDSWLSFGMTGTLWFWFTEKETRVEMSKSADPESTTTEE</sequence>
<evidence type="ECO:0000313" key="1">
    <source>
        <dbReference type="EMBL" id="KAK3902516.1"/>
    </source>
</evidence>
<evidence type="ECO:0000313" key="2">
    <source>
        <dbReference type="Proteomes" id="UP001303889"/>
    </source>
</evidence>
<dbReference type="EMBL" id="MU855504">
    <property type="protein sequence ID" value="KAK3902516.1"/>
    <property type="molecule type" value="Genomic_DNA"/>
</dbReference>
<accession>A0AAN6MLM8</accession>
<organism evidence="1 2">
    <name type="scientific">Staphylotrichum tortipilum</name>
    <dbReference type="NCBI Taxonomy" id="2831512"/>
    <lineage>
        <taxon>Eukaryota</taxon>
        <taxon>Fungi</taxon>
        <taxon>Dikarya</taxon>
        <taxon>Ascomycota</taxon>
        <taxon>Pezizomycotina</taxon>
        <taxon>Sordariomycetes</taxon>
        <taxon>Sordariomycetidae</taxon>
        <taxon>Sordariales</taxon>
        <taxon>Chaetomiaceae</taxon>
        <taxon>Staphylotrichum</taxon>
    </lineage>
</organism>